<keyword evidence="2" id="KW-1185">Reference proteome</keyword>
<protein>
    <submittedName>
        <fullName evidence="1">Uncharacterized protein</fullName>
    </submittedName>
</protein>
<dbReference type="EMBL" id="FUYH01000030">
    <property type="protein sequence ID" value="SKA98595.1"/>
    <property type="molecule type" value="Genomic_DNA"/>
</dbReference>
<dbReference type="AlphaFoldDB" id="A0A1T4YBF6"/>
<organism evidence="1 2">
    <name type="scientific">Caloramator quimbayensis</name>
    <dbReference type="NCBI Taxonomy" id="1147123"/>
    <lineage>
        <taxon>Bacteria</taxon>
        <taxon>Bacillati</taxon>
        <taxon>Bacillota</taxon>
        <taxon>Clostridia</taxon>
        <taxon>Eubacteriales</taxon>
        <taxon>Clostridiaceae</taxon>
        <taxon>Caloramator</taxon>
    </lineage>
</organism>
<sequence>MLIHYEKDIERPFSVVLQTDKVIIVKHENTLYRVKEWCYCGSSLFAGLKAGFNVDLVSLDTDELEKYSEAMQYQKV</sequence>
<dbReference type="STRING" id="1147123.SAMN05443428_13012"/>
<accession>A0A1T4YBF6</accession>
<evidence type="ECO:0000313" key="1">
    <source>
        <dbReference type="EMBL" id="SKA98595.1"/>
    </source>
</evidence>
<reference evidence="2" key="1">
    <citation type="submission" date="2017-02" db="EMBL/GenBank/DDBJ databases">
        <authorList>
            <person name="Varghese N."/>
            <person name="Submissions S."/>
        </authorList>
    </citation>
    <scope>NUCLEOTIDE SEQUENCE [LARGE SCALE GENOMIC DNA]</scope>
    <source>
        <strain evidence="2">USBA 833</strain>
    </source>
</reference>
<gene>
    <name evidence="1" type="ORF">SAMN05443428_13012</name>
</gene>
<proteinExistence type="predicted"/>
<evidence type="ECO:0000313" key="2">
    <source>
        <dbReference type="Proteomes" id="UP000190105"/>
    </source>
</evidence>
<name>A0A1T4YBF6_9CLOT</name>
<dbReference type="Proteomes" id="UP000190105">
    <property type="component" value="Unassembled WGS sequence"/>
</dbReference>